<dbReference type="OrthoDB" id="693467at2759"/>
<dbReference type="eggNOG" id="ENOG502QSWW">
    <property type="taxonomic scope" value="Eukaryota"/>
</dbReference>
<evidence type="ECO:0000256" key="2">
    <source>
        <dbReference type="SAM" id="Phobius"/>
    </source>
</evidence>
<sequence length="764" mass="85489">MSGCDEHEIADFSRVVGGQTLQVNALLIGNTILMGVMVGIGAYGHHYRHHPLTRFLFLGATILFLPIVSYTVSITNNQNIVTVLSSRNRMVTGLCRSNHRFMVLLCATVVQIVGINTTAIVAADVREGRSIPPPTVLLVQAIWTTYLGFNIIKGPNAMSLQNAIKYITLLAIFSPFPLIFAKIVLKYYAWYHAKQAFAFGRNPRLIVGYMEQLPDRSYHAEVAGEYTPPLLIVSREDTMLVEKQPHGYRMCNTADRTRINNNAGLVTIDKVWELDGILLKSKTQFKDLCFSFALFKMLRCRFAKYTVTEAGFMKAQNFLWHVLLEDSDDTQILGVIASELSFLHDYYYSSLPISYSKSWIPIWSISISILSIGYCLFITMILMAYLVASGVASGAEWQVLCQVNCMGSPYGTGDTKHFGSVWFHWFDVLPLLSLGALVMLSEAREIASYICSDWTKVALLCHYISSREYPTLPKWIGLLLQCRCKLVEPWQDKMSQCSILVLRRRKTPLALLRRLIPLPEQKKNVKVPREVKAAIVNTLRSIRGDLRNGMMSLQQLGIQVGGNFLQACNAKGTSDALLSWHIATSIFEVRYPHSTTSGHASVATHLSRYCAYLVSYSPELLPDDDAWSNSMYKATKKDAERVLSGRIAKPTPELQYRHLVELLTARSKHEVLKDGAKLGEQLVEFMEGEEAGWKALAEFWCKLLLYIAPSDNLDGHAEAIARGGELVTLLWALLTHFGVVSRRKATSTTNTTTTTTATSASHVV</sequence>
<feature type="transmembrane region" description="Helical" evidence="2">
    <location>
        <begin position="101"/>
        <end position="123"/>
    </location>
</feature>
<gene>
    <name evidence="4" type="ORF">TRIUR3_10646</name>
</gene>
<proteinExistence type="predicted"/>
<feature type="transmembrane region" description="Helical" evidence="2">
    <location>
        <begin position="164"/>
        <end position="185"/>
    </location>
</feature>
<feature type="transmembrane region" description="Helical" evidence="2">
    <location>
        <begin position="362"/>
        <end position="388"/>
    </location>
</feature>
<dbReference type="InterPro" id="IPR025315">
    <property type="entry name" value="DUF4220"/>
</dbReference>
<feature type="compositionally biased region" description="Low complexity" evidence="1">
    <location>
        <begin position="746"/>
        <end position="764"/>
    </location>
</feature>
<evidence type="ECO:0000313" key="4">
    <source>
        <dbReference type="EMBL" id="EMS65728.1"/>
    </source>
</evidence>
<feature type="transmembrane region" description="Helical" evidence="2">
    <location>
        <begin position="55"/>
        <end position="74"/>
    </location>
</feature>
<keyword evidence="2" id="KW-1133">Transmembrane helix</keyword>
<accession>M7ZR80</accession>
<evidence type="ECO:0000256" key="1">
    <source>
        <dbReference type="SAM" id="MobiDB-lite"/>
    </source>
</evidence>
<feature type="region of interest" description="Disordered" evidence="1">
    <location>
        <begin position="745"/>
        <end position="764"/>
    </location>
</feature>
<feature type="transmembrane region" description="Helical" evidence="2">
    <location>
        <begin position="135"/>
        <end position="152"/>
    </location>
</feature>
<dbReference type="OMA" id="LCHYISS"/>
<feature type="transmembrane region" description="Helical" evidence="2">
    <location>
        <begin position="21"/>
        <end position="43"/>
    </location>
</feature>
<protein>
    <recommendedName>
        <fullName evidence="3">DUF4220 domain-containing protein</fullName>
    </recommendedName>
</protein>
<feature type="domain" description="DUF4220" evidence="3">
    <location>
        <begin position="63"/>
        <end position="500"/>
    </location>
</feature>
<name>M7ZR80_TRIUA</name>
<evidence type="ECO:0000259" key="3">
    <source>
        <dbReference type="Pfam" id="PF13968"/>
    </source>
</evidence>
<dbReference type="Pfam" id="PF04578">
    <property type="entry name" value="DUF594"/>
    <property type="match status" value="1"/>
</dbReference>
<keyword evidence="2" id="KW-0472">Membrane</keyword>
<keyword evidence="2" id="KW-0812">Transmembrane</keyword>
<reference evidence="4" key="1">
    <citation type="journal article" date="2013" name="Nature">
        <title>Draft genome of the wheat A-genome progenitor Triticum urartu.</title>
        <authorList>
            <person name="Ling H.Q."/>
            <person name="Zhao S."/>
            <person name="Liu D."/>
            <person name="Wang J."/>
            <person name="Sun H."/>
            <person name="Zhang C."/>
            <person name="Fan H."/>
            <person name="Li D."/>
            <person name="Dong L."/>
            <person name="Tao Y."/>
            <person name="Gao C."/>
            <person name="Wu H."/>
            <person name="Li Y."/>
            <person name="Cui Y."/>
            <person name="Guo X."/>
            <person name="Zheng S."/>
            <person name="Wang B."/>
            <person name="Yu K."/>
            <person name="Liang Q."/>
            <person name="Yang W."/>
            <person name="Lou X."/>
            <person name="Chen J."/>
            <person name="Feng M."/>
            <person name="Jian J."/>
            <person name="Zhang X."/>
            <person name="Luo G."/>
            <person name="Jiang Y."/>
            <person name="Liu J."/>
            <person name="Wang Z."/>
            <person name="Sha Y."/>
            <person name="Zhang B."/>
            <person name="Wu H."/>
            <person name="Tang D."/>
            <person name="Shen Q."/>
            <person name="Xue P."/>
            <person name="Zou S."/>
            <person name="Wang X."/>
            <person name="Liu X."/>
            <person name="Wang F."/>
            <person name="Yang Y."/>
            <person name="An X."/>
            <person name="Dong Z."/>
            <person name="Zhang K."/>
            <person name="Zhang X."/>
            <person name="Luo M.C."/>
            <person name="Dvorak J."/>
            <person name="Tong Y."/>
            <person name="Wang J."/>
            <person name="Yang H."/>
            <person name="Li Z."/>
            <person name="Wang D."/>
            <person name="Zhang A."/>
            <person name="Wang J."/>
        </authorList>
    </citation>
    <scope>NUCLEOTIDE SEQUENCE</scope>
</reference>
<dbReference type="InterPro" id="IPR007658">
    <property type="entry name" value="DUF594"/>
</dbReference>
<dbReference type="PANTHER" id="PTHR31325">
    <property type="entry name" value="OS01G0798800 PROTEIN-RELATED"/>
    <property type="match status" value="1"/>
</dbReference>
<dbReference type="Pfam" id="PF13968">
    <property type="entry name" value="DUF4220"/>
    <property type="match status" value="1"/>
</dbReference>
<organism evidence="4">
    <name type="scientific">Triticum urartu</name>
    <name type="common">Red wild einkorn</name>
    <name type="synonym">Crithodium urartu</name>
    <dbReference type="NCBI Taxonomy" id="4572"/>
    <lineage>
        <taxon>Eukaryota</taxon>
        <taxon>Viridiplantae</taxon>
        <taxon>Streptophyta</taxon>
        <taxon>Embryophyta</taxon>
        <taxon>Tracheophyta</taxon>
        <taxon>Spermatophyta</taxon>
        <taxon>Magnoliopsida</taxon>
        <taxon>Liliopsida</taxon>
        <taxon>Poales</taxon>
        <taxon>Poaceae</taxon>
        <taxon>BOP clade</taxon>
        <taxon>Pooideae</taxon>
        <taxon>Triticodae</taxon>
        <taxon>Triticeae</taxon>
        <taxon>Triticinae</taxon>
        <taxon>Triticum</taxon>
    </lineage>
</organism>
<dbReference type="STRING" id="4572.M7ZR80"/>
<dbReference type="EMBL" id="KD040462">
    <property type="protein sequence ID" value="EMS65728.1"/>
    <property type="molecule type" value="Genomic_DNA"/>
</dbReference>
<dbReference type="AlphaFoldDB" id="M7ZR80"/>